<dbReference type="RefSeq" id="WP_146564435.1">
    <property type="nucleotide sequence ID" value="NZ_SIHJ01000001.1"/>
</dbReference>
<evidence type="ECO:0000256" key="1">
    <source>
        <dbReference type="SAM" id="MobiDB-lite"/>
    </source>
</evidence>
<organism evidence="3 4">
    <name type="scientific">Posidoniimonas corsicana</name>
    <dbReference type="NCBI Taxonomy" id="1938618"/>
    <lineage>
        <taxon>Bacteria</taxon>
        <taxon>Pseudomonadati</taxon>
        <taxon>Planctomycetota</taxon>
        <taxon>Planctomycetia</taxon>
        <taxon>Pirellulales</taxon>
        <taxon>Lacipirellulaceae</taxon>
        <taxon>Posidoniimonas</taxon>
    </lineage>
</organism>
<dbReference type="PANTHER" id="PTHR34290">
    <property type="entry name" value="SI:CH73-390P7.2"/>
    <property type="match status" value="1"/>
</dbReference>
<keyword evidence="2" id="KW-0472">Membrane</keyword>
<dbReference type="AlphaFoldDB" id="A0A5C5VEJ8"/>
<protein>
    <recommendedName>
        <fullName evidence="5">Thiol-disulfide oxidoreductase</fullName>
    </recommendedName>
</protein>
<evidence type="ECO:0008006" key="5">
    <source>
        <dbReference type="Google" id="ProtNLM"/>
    </source>
</evidence>
<dbReference type="InterPro" id="IPR007263">
    <property type="entry name" value="DCC1-like"/>
</dbReference>
<dbReference type="Proteomes" id="UP000316714">
    <property type="component" value="Unassembled WGS sequence"/>
</dbReference>
<feature type="transmembrane region" description="Helical" evidence="2">
    <location>
        <begin position="111"/>
        <end position="131"/>
    </location>
</feature>
<proteinExistence type="predicted"/>
<reference evidence="3 4" key="1">
    <citation type="submission" date="2019-02" db="EMBL/GenBank/DDBJ databases">
        <title>Deep-cultivation of Planctomycetes and their phenomic and genomic characterization uncovers novel biology.</title>
        <authorList>
            <person name="Wiegand S."/>
            <person name="Jogler M."/>
            <person name="Boedeker C."/>
            <person name="Pinto D."/>
            <person name="Vollmers J."/>
            <person name="Rivas-Marin E."/>
            <person name="Kohn T."/>
            <person name="Peeters S.H."/>
            <person name="Heuer A."/>
            <person name="Rast P."/>
            <person name="Oberbeckmann S."/>
            <person name="Bunk B."/>
            <person name="Jeske O."/>
            <person name="Meyerdierks A."/>
            <person name="Storesund J.E."/>
            <person name="Kallscheuer N."/>
            <person name="Luecker S."/>
            <person name="Lage O.M."/>
            <person name="Pohl T."/>
            <person name="Merkel B.J."/>
            <person name="Hornburger P."/>
            <person name="Mueller R.-W."/>
            <person name="Bruemmer F."/>
            <person name="Labrenz M."/>
            <person name="Spormann A.M."/>
            <person name="Op Den Camp H."/>
            <person name="Overmann J."/>
            <person name="Amann R."/>
            <person name="Jetten M.S.M."/>
            <person name="Mascher T."/>
            <person name="Medema M.H."/>
            <person name="Devos D.P."/>
            <person name="Kaster A.-K."/>
            <person name="Ovreas L."/>
            <person name="Rohde M."/>
            <person name="Galperin M.Y."/>
            <person name="Jogler C."/>
        </authorList>
    </citation>
    <scope>NUCLEOTIDE SEQUENCE [LARGE SCALE GENOMIC DNA]</scope>
    <source>
        <strain evidence="3 4">KOR34</strain>
    </source>
</reference>
<feature type="region of interest" description="Disordered" evidence="1">
    <location>
        <begin position="1"/>
        <end position="28"/>
    </location>
</feature>
<comment type="caution">
    <text evidence="3">The sequence shown here is derived from an EMBL/GenBank/DDBJ whole genome shotgun (WGS) entry which is preliminary data.</text>
</comment>
<evidence type="ECO:0000313" key="4">
    <source>
        <dbReference type="Proteomes" id="UP000316714"/>
    </source>
</evidence>
<dbReference type="InterPro" id="IPR044691">
    <property type="entry name" value="DCC1_Trx"/>
</dbReference>
<keyword evidence="2" id="KW-1133">Transmembrane helix</keyword>
<keyword evidence="2" id="KW-0812">Transmembrane</keyword>
<dbReference type="EMBL" id="SIHJ01000001">
    <property type="protein sequence ID" value="TWT37076.1"/>
    <property type="molecule type" value="Genomic_DNA"/>
</dbReference>
<name>A0A5C5VEJ8_9BACT</name>
<accession>A0A5C5VEJ8</accession>
<keyword evidence="4" id="KW-1185">Reference proteome</keyword>
<dbReference type="PANTHER" id="PTHR34290:SF2">
    <property type="entry name" value="OS04G0668800 PROTEIN"/>
    <property type="match status" value="1"/>
</dbReference>
<dbReference type="GO" id="GO:0015035">
    <property type="term" value="F:protein-disulfide reductase activity"/>
    <property type="evidence" value="ECO:0007669"/>
    <property type="project" value="InterPro"/>
</dbReference>
<evidence type="ECO:0000313" key="3">
    <source>
        <dbReference type="EMBL" id="TWT37076.1"/>
    </source>
</evidence>
<evidence type="ECO:0000256" key="2">
    <source>
        <dbReference type="SAM" id="Phobius"/>
    </source>
</evidence>
<gene>
    <name evidence="3" type="ORF">KOR34_20230</name>
</gene>
<dbReference type="OrthoDB" id="9785438at2"/>
<sequence>MSELQAPPAPPAADAKPEASTLPSPADRPESEVVIYDGHCNFCRAQVERLQWWDCQDKLSYISLHDPEVARRWPDLPKERLLEEMCLIDRQGRRHWGPEAFRYLTYRLRRLWWLMPVMYLPGMMLIARPVYRWISRHRYLIAGKTECDSGSCSLHR</sequence>
<dbReference type="Pfam" id="PF04134">
    <property type="entry name" value="DCC1-like"/>
    <property type="match status" value="1"/>
</dbReference>